<comment type="caution">
    <text evidence="6">The sequence shown here is derived from an EMBL/GenBank/DDBJ whole genome shotgun (WGS) entry which is preliminary data.</text>
</comment>
<keyword evidence="2" id="KW-0288">FMN</keyword>
<organism evidence="6 7">
    <name type="scientific">Kribbella solani</name>
    <dbReference type="NCBI Taxonomy" id="236067"/>
    <lineage>
        <taxon>Bacteria</taxon>
        <taxon>Bacillati</taxon>
        <taxon>Actinomycetota</taxon>
        <taxon>Actinomycetes</taxon>
        <taxon>Propionibacteriales</taxon>
        <taxon>Kribbellaceae</taxon>
        <taxon>Kribbella</taxon>
    </lineage>
</organism>
<keyword evidence="3" id="KW-0560">Oxidoreductase</keyword>
<evidence type="ECO:0000256" key="2">
    <source>
        <dbReference type="ARBA" id="ARBA00022643"/>
    </source>
</evidence>
<dbReference type="Proteomes" id="UP000558997">
    <property type="component" value="Unassembled WGS sequence"/>
</dbReference>
<evidence type="ECO:0000256" key="1">
    <source>
        <dbReference type="ARBA" id="ARBA00022630"/>
    </source>
</evidence>
<evidence type="ECO:0000313" key="6">
    <source>
        <dbReference type="EMBL" id="MBB5981342.1"/>
    </source>
</evidence>
<dbReference type="GO" id="GO:0008726">
    <property type="term" value="F:alkanesulfonate monooxygenase activity"/>
    <property type="evidence" value="ECO:0007669"/>
    <property type="project" value="TreeGrafter"/>
</dbReference>
<proteinExistence type="predicted"/>
<keyword evidence="1" id="KW-0285">Flavoprotein</keyword>
<dbReference type="InterPro" id="IPR011251">
    <property type="entry name" value="Luciferase-like_dom"/>
</dbReference>
<dbReference type="NCBIfam" id="TIGR03619">
    <property type="entry name" value="F420_Rv2161c"/>
    <property type="match status" value="1"/>
</dbReference>
<accession>A0A841DRX3</accession>
<sequence>MKFSVSYSTPAYGTDPDRLIRFARHAEACGFEGLYVPEHLALYKGASFGGYELPADLPYGDPLELLTFVAGATERLLLGTAVLLLPYHHPVQLAKRLATVDVLSQGRMRLLTVGVGSLPGEARAMGIDFASRGRRADEAIDVLRLLWSGADVSYAGEFFEFENVSSFPHPSAPLPIHVGGSSRAAARRAGARGDGYFPGGALTPAERAAQWDLVRTTSGRDDLEYTRWASVDLTAEAVAAYAAEGVTRLVVTSADLADLTSFAERLIQA</sequence>
<dbReference type="EMBL" id="JACHNF010000001">
    <property type="protein sequence ID" value="MBB5981342.1"/>
    <property type="molecule type" value="Genomic_DNA"/>
</dbReference>
<evidence type="ECO:0000313" key="7">
    <source>
        <dbReference type="Proteomes" id="UP000558997"/>
    </source>
</evidence>
<dbReference type="Pfam" id="PF00296">
    <property type="entry name" value="Bac_luciferase"/>
    <property type="match status" value="1"/>
</dbReference>
<keyword evidence="4" id="KW-0503">Monooxygenase</keyword>
<dbReference type="InterPro" id="IPR050172">
    <property type="entry name" value="SsuD_RutA_monooxygenase"/>
</dbReference>
<feature type="domain" description="Luciferase-like" evidence="5">
    <location>
        <begin position="11"/>
        <end position="248"/>
    </location>
</feature>
<dbReference type="AlphaFoldDB" id="A0A841DRX3"/>
<dbReference type="RefSeq" id="WP_184837750.1">
    <property type="nucleotide sequence ID" value="NZ_BAAAVN010000009.1"/>
</dbReference>
<dbReference type="SUPFAM" id="SSF51679">
    <property type="entry name" value="Bacterial luciferase-like"/>
    <property type="match status" value="1"/>
</dbReference>
<dbReference type="Gene3D" id="3.20.20.30">
    <property type="entry name" value="Luciferase-like domain"/>
    <property type="match status" value="1"/>
</dbReference>
<dbReference type="PANTHER" id="PTHR42847:SF4">
    <property type="entry name" value="ALKANESULFONATE MONOOXYGENASE-RELATED"/>
    <property type="match status" value="1"/>
</dbReference>
<protein>
    <submittedName>
        <fullName evidence="6">Putative F420-dependent oxidoreductase</fullName>
    </submittedName>
</protein>
<dbReference type="InterPro" id="IPR036661">
    <property type="entry name" value="Luciferase-like_sf"/>
</dbReference>
<dbReference type="GO" id="GO:0046306">
    <property type="term" value="P:alkanesulfonate catabolic process"/>
    <property type="evidence" value="ECO:0007669"/>
    <property type="project" value="TreeGrafter"/>
</dbReference>
<dbReference type="InterPro" id="IPR019921">
    <property type="entry name" value="Lucif-like_OxRdtase_Rv2161c"/>
</dbReference>
<evidence type="ECO:0000259" key="5">
    <source>
        <dbReference type="Pfam" id="PF00296"/>
    </source>
</evidence>
<dbReference type="PANTHER" id="PTHR42847">
    <property type="entry name" value="ALKANESULFONATE MONOOXYGENASE"/>
    <property type="match status" value="1"/>
</dbReference>
<reference evidence="6 7" key="1">
    <citation type="submission" date="2020-08" db="EMBL/GenBank/DDBJ databases">
        <title>Sequencing the genomes of 1000 actinobacteria strains.</title>
        <authorList>
            <person name="Klenk H.-P."/>
        </authorList>
    </citation>
    <scope>NUCLEOTIDE SEQUENCE [LARGE SCALE GENOMIC DNA]</scope>
    <source>
        <strain evidence="6 7">DSM 17294</strain>
    </source>
</reference>
<evidence type="ECO:0000256" key="4">
    <source>
        <dbReference type="ARBA" id="ARBA00023033"/>
    </source>
</evidence>
<name>A0A841DRX3_9ACTN</name>
<gene>
    <name evidence="6" type="ORF">HDA44_004683</name>
</gene>
<keyword evidence="7" id="KW-1185">Reference proteome</keyword>
<evidence type="ECO:0000256" key="3">
    <source>
        <dbReference type="ARBA" id="ARBA00023002"/>
    </source>
</evidence>